<proteinExistence type="predicted"/>
<organism evidence="1 2">
    <name type="scientific">Roridomyces roridus</name>
    <dbReference type="NCBI Taxonomy" id="1738132"/>
    <lineage>
        <taxon>Eukaryota</taxon>
        <taxon>Fungi</taxon>
        <taxon>Dikarya</taxon>
        <taxon>Basidiomycota</taxon>
        <taxon>Agaricomycotina</taxon>
        <taxon>Agaricomycetes</taxon>
        <taxon>Agaricomycetidae</taxon>
        <taxon>Agaricales</taxon>
        <taxon>Marasmiineae</taxon>
        <taxon>Mycenaceae</taxon>
        <taxon>Roridomyces</taxon>
    </lineage>
</organism>
<gene>
    <name evidence="1" type="ORF">FB45DRAFT_1059288</name>
</gene>
<evidence type="ECO:0000313" key="1">
    <source>
        <dbReference type="EMBL" id="KAJ7628547.1"/>
    </source>
</evidence>
<dbReference type="AlphaFoldDB" id="A0AAD7BR79"/>
<accession>A0AAD7BR79</accession>
<keyword evidence="2" id="KW-1185">Reference proteome</keyword>
<comment type="caution">
    <text evidence="1">The sequence shown here is derived from an EMBL/GenBank/DDBJ whole genome shotgun (WGS) entry which is preliminary data.</text>
</comment>
<dbReference type="Proteomes" id="UP001221142">
    <property type="component" value="Unassembled WGS sequence"/>
</dbReference>
<name>A0AAD7BR79_9AGAR</name>
<reference evidence="1" key="1">
    <citation type="submission" date="2023-03" db="EMBL/GenBank/DDBJ databases">
        <title>Massive genome expansion in bonnet fungi (Mycena s.s.) driven by repeated elements and novel gene families across ecological guilds.</title>
        <authorList>
            <consortium name="Lawrence Berkeley National Laboratory"/>
            <person name="Harder C.B."/>
            <person name="Miyauchi S."/>
            <person name="Viragh M."/>
            <person name="Kuo A."/>
            <person name="Thoen E."/>
            <person name="Andreopoulos B."/>
            <person name="Lu D."/>
            <person name="Skrede I."/>
            <person name="Drula E."/>
            <person name="Henrissat B."/>
            <person name="Morin E."/>
            <person name="Kohler A."/>
            <person name="Barry K."/>
            <person name="LaButti K."/>
            <person name="Morin E."/>
            <person name="Salamov A."/>
            <person name="Lipzen A."/>
            <person name="Mereny Z."/>
            <person name="Hegedus B."/>
            <person name="Baldrian P."/>
            <person name="Stursova M."/>
            <person name="Weitz H."/>
            <person name="Taylor A."/>
            <person name="Grigoriev I.V."/>
            <person name="Nagy L.G."/>
            <person name="Martin F."/>
            <person name="Kauserud H."/>
        </authorList>
    </citation>
    <scope>NUCLEOTIDE SEQUENCE</scope>
    <source>
        <strain evidence="1">9284</strain>
    </source>
</reference>
<sequence length="125" mass="14162">MPLLKSLIDHAIEQALPSCSPNISQYIQEPSVAEALNRRSRGEGPHPVTLSSMGKAALKCYMFQFYDREDLCYSFYRKIQARLFTPDVFISLVDFQRVPPELESIDPSFHIPILAYGLDKLVGNV</sequence>
<evidence type="ECO:0000313" key="2">
    <source>
        <dbReference type="Proteomes" id="UP001221142"/>
    </source>
</evidence>
<dbReference type="EMBL" id="JARKIF010000010">
    <property type="protein sequence ID" value="KAJ7628547.1"/>
    <property type="molecule type" value="Genomic_DNA"/>
</dbReference>
<protein>
    <submittedName>
        <fullName evidence="1">Uncharacterized protein</fullName>
    </submittedName>
</protein>